<evidence type="ECO:0000256" key="1">
    <source>
        <dbReference type="SAM" id="Phobius"/>
    </source>
</evidence>
<name>A0A8J7RMJ9_9HYPH</name>
<dbReference type="AlphaFoldDB" id="A0A8J7RMJ9"/>
<keyword evidence="1" id="KW-1133">Transmembrane helix</keyword>
<keyword evidence="3" id="KW-1185">Reference proteome</keyword>
<accession>A0A8J7RMJ9</accession>
<reference evidence="2" key="1">
    <citation type="submission" date="2021-03" db="EMBL/GenBank/DDBJ databases">
        <title>Genome sequencing and assembly of Tianweitania sediminis.</title>
        <authorList>
            <person name="Chhetri G."/>
        </authorList>
    </citation>
    <scope>NUCLEOTIDE SEQUENCE</scope>
    <source>
        <strain evidence="2">Z8</strain>
    </source>
</reference>
<proteinExistence type="predicted"/>
<evidence type="ECO:0000313" key="3">
    <source>
        <dbReference type="Proteomes" id="UP000666240"/>
    </source>
</evidence>
<gene>
    <name evidence="2" type="ORF">J5Y06_07575</name>
</gene>
<sequence length="58" mass="5946">MRPKTLKIGSAVVGAIGLVLLLMMVTVEGEPGAIPLALLLLATAGYIAAWLRGRSSKG</sequence>
<protein>
    <submittedName>
        <fullName evidence="2">Uncharacterized protein</fullName>
    </submittedName>
</protein>
<evidence type="ECO:0000313" key="2">
    <source>
        <dbReference type="EMBL" id="MBP0438504.1"/>
    </source>
</evidence>
<keyword evidence="1" id="KW-0812">Transmembrane</keyword>
<feature type="transmembrane region" description="Helical" evidence="1">
    <location>
        <begin position="33"/>
        <end position="51"/>
    </location>
</feature>
<dbReference type="Proteomes" id="UP000666240">
    <property type="component" value="Unassembled WGS sequence"/>
</dbReference>
<dbReference type="RefSeq" id="WP_209334542.1">
    <property type="nucleotide sequence ID" value="NZ_JAGIYY010000002.1"/>
</dbReference>
<organism evidence="2 3">
    <name type="scientific">Tianweitania sediminis</name>
    <dbReference type="NCBI Taxonomy" id="1502156"/>
    <lineage>
        <taxon>Bacteria</taxon>
        <taxon>Pseudomonadati</taxon>
        <taxon>Pseudomonadota</taxon>
        <taxon>Alphaproteobacteria</taxon>
        <taxon>Hyphomicrobiales</taxon>
        <taxon>Phyllobacteriaceae</taxon>
        <taxon>Tianweitania</taxon>
    </lineage>
</organism>
<feature type="transmembrane region" description="Helical" evidence="1">
    <location>
        <begin position="7"/>
        <end position="27"/>
    </location>
</feature>
<keyword evidence="1" id="KW-0472">Membrane</keyword>
<comment type="caution">
    <text evidence="2">The sequence shown here is derived from an EMBL/GenBank/DDBJ whole genome shotgun (WGS) entry which is preliminary data.</text>
</comment>
<dbReference type="EMBL" id="JAGIYY010000002">
    <property type="protein sequence ID" value="MBP0438504.1"/>
    <property type="molecule type" value="Genomic_DNA"/>
</dbReference>